<dbReference type="EMBL" id="FNGV01000018">
    <property type="protein sequence ID" value="SDM97066.1"/>
    <property type="molecule type" value="Genomic_DNA"/>
</dbReference>
<feature type="signal peptide" evidence="1">
    <location>
        <begin position="1"/>
        <end position="25"/>
    </location>
</feature>
<dbReference type="Proteomes" id="UP000199440">
    <property type="component" value="Unassembled WGS sequence"/>
</dbReference>
<keyword evidence="1" id="KW-0732">Signal</keyword>
<sequence length="234" mass="27269">MKYFVRSFSLVIAMVLFSSFRPSTACDYLGSNMGFVRDQTEKAIDKEDINQAHFYAYRALKAIEKSRKQLDNCGCTPATKLIEESLENLIMATRASTLDSTRILLTKALQKTKDSLKELKRHDLHEGEYENDTLVMNTVPEEERHNDLNEPLDPRSFQERIDESLRKYEISMNNVIATVDCKKARAFAQRIYENCEQKLLLENLSEEKKYYNLKTKEITENALNQLKDCTESWR</sequence>
<keyword evidence="3" id="KW-1185">Reference proteome</keyword>
<accession>A0A1G9XKX7</accession>
<evidence type="ECO:0000313" key="2">
    <source>
        <dbReference type="EMBL" id="SDM97066.1"/>
    </source>
</evidence>
<reference evidence="2 3" key="1">
    <citation type="submission" date="2016-10" db="EMBL/GenBank/DDBJ databases">
        <authorList>
            <person name="de Groot N.N."/>
        </authorList>
    </citation>
    <scope>NUCLEOTIDE SEQUENCE [LARGE SCALE GENOMIC DNA]</scope>
    <source>
        <strain evidence="2 3">DSM 19886</strain>
    </source>
</reference>
<dbReference type="AlphaFoldDB" id="A0A1G9XKX7"/>
<organism evidence="2 3">
    <name type="scientific">Kriegella aquimaris</name>
    <dbReference type="NCBI Taxonomy" id="192904"/>
    <lineage>
        <taxon>Bacteria</taxon>
        <taxon>Pseudomonadati</taxon>
        <taxon>Bacteroidota</taxon>
        <taxon>Flavobacteriia</taxon>
        <taxon>Flavobacteriales</taxon>
        <taxon>Flavobacteriaceae</taxon>
        <taxon>Kriegella</taxon>
    </lineage>
</organism>
<gene>
    <name evidence="2" type="ORF">SAMN04488514_11847</name>
</gene>
<evidence type="ECO:0000256" key="1">
    <source>
        <dbReference type="SAM" id="SignalP"/>
    </source>
</evidence>
<evidence type="ECO:0008006" key="4">
    <source>
        <dbReference type="Google" id="ProtNLM"/>
    </source>
</evidence>
<dbReference type="STRING" id="192904.SAMN04488514_11847"/>
<name>A0A1G9XKX7_9FLAO</name>
<protein>
    <recommendedName>
        <fullName evidence="4">DUF4398 domain-containing protein</fullName>
    </recommendedName>
</protein>
<proteinExistence type="predicted"/>
<evidence type="ECO:0000313" key="3">
    <source>
        <dbReference type="Proteomes" id="UP000199440"/>
    </source>
</evidence>
<feature type="chain" id="PRO_5011575210" description="DUF4398 domain-containing protein" evidence="1">
    <location>
        <begin position="26"/>
        <end position="234"/>
    </location>
</feature>